<comment type="caution">
    <text evidence="11">The sequence shown here is derived from an EMBL/GenBank/DDBJ whole genome shotgun (WGS) entry which is preliminary data.</text>
</comment>
<evidence type="ECO:0000256" key="4">
    <source>
        <dbReference type="ARBA" id="ARBA00022519"/>
    </source>
</evidence>
<evidence type="ECO:0000256" key="7">
    <source>
        <dbReference type="ARBA" id="ARBA00023136"/>
    </source>
</evidence>
<dbReference type="OrthoDB" id="8449485at2"/>
<dbReference type="Proteomes" id="UP000281647">
    <property type="component" value="Unassembled WGS sequence"/>
</dbReference>
<keyword evidence="5 9" id="KW-0812">Transmembrane</keyword>
<keyword evidence="3" id="KW-1003">Cell membrane</keyword>
<evidence type="ECO:0000256" key="6">
    <source>
        <dbReference type="ARBA" id="ARBA00022989"/>
    </source>
</evidence>
<dbReference type="RefSeq" id="WP_128627848.1">
    <property type="nucleotide sequence ID" value="NZ_RKST01000018.1"/>
</dbReference>
<evidence type="ECO:0000256" key="1">
    <source>
        <dbReference type="ARBA" id="ARBA00004429"/>
    </source>
</evidence>
<dbReference type="GO" id="GO:0022857">
    <property type="term" value="F:transmembrane transporter activity"/>
    <property type="evidence" value="ECO:0007669"/>
    <property type="project" value="UniProtKB-UniRule"/>
</dbReference>
<keyword evidence="7 9" id="KW-0472">Membrane</keyword>
<reference evidence="11 12" key="1">
    <citation type="submission" date="2018-11" db="EMBL/GenBank/DDBJ databases">
        <title>Pseudaminobacter arsenicus sp. nov., an arsenic-resistant bacterium isolated from arsenic-rich aquifers.</title>
        <authorList>
            <person name="Mu Y."/>
        </authorList>
    </citation>
    <scope>NUCLEOTIDE SEQUENCE [LARGE SCALE GENOMIC DNA]</scope>
    <source>
        <strain evidence="11 12">CB3</strain>
    </source>
</reference>
<dbReference type="GO" id="GO:0005886">
    <property type="term" value="C:plasma membrane"/>
    <property type="evidence" value="ECO:0007669"/>
    <property type="project" value="UniProtKB-SubCell"/>
</dbReference>
<keyword evidence="12" id="KW-1185">Reference proteome</keyword>
<evidence type="ECO:0000256" key="3">
    <source>
        <dbReference type="ARBA" id="ARBA00022475"/>
    </source>
</evidence>
<comment type="subunit">
    <text evidence="9">The complex comprises the extracytoplasmic solute receptor protein and the two transmembrane proteins.</text>
</comment>
<comment type="subcellular location">
    <subcellularLocation>
        <location evidence="1 9">Cell inner membrane</location>
        <topology evidence="1 9">Multi-pass membrane protein</topology>
    </subcellularLocation>
</comment>
<feature type="transmembrane region" description="Helical" evidence="9">
    <location>
        <begin position="95"/>
        <end position="116"/>
    </location>
</feature>
<name>A0A432V2Y2_9HYPH</name>
<dbReference type="PANTHER" id="PTHR35011:SF2">
    <property type="entry name" value="2,3-DIKETO-L-GULONATE TRAP TRANSPORTER SMALL PERMEASE PROTEIN YIAM"/>
    <property type="match status" value="1"/>
</dbReference>
<keyword evidence="4 9" id="KW-0997">Cell inner membrane</keyword>
<dbReference type="EMBL" id="RKST01000018">
    <property type="protein sequence ID" value="RUM96569.1"/>
    <property type="molecule type" value="Genomic_DNA"/>
</dbReference>
<feature type="transmembrane region" description="Helical" evidence="9">
    <location>
        <begin position="136"/>
        <end position="162"/>
    </location>
</feature>
<keyword evidence="2 9" id="KW-0813">Transport</keyword>
<evidence type="ECO:0000313" key="11">
    <source>
        <dbReference type="EMBL" id="RUM96569.1"/>
    </source>
</evidence>
<feature type="domain" description="Tripartite ATP-independent periplasmic transporters DctQ component" evidence="10">
    <location>
        <begin position="33"/>
        <end position="158"/>
    </location>
</feature>
<protein>
    <recommendedName>
        <fullName evidence="9">TRAP transporter small permease protein</fullName>
    </recommendedName>
</protein>
<sequence>MAGVEDRKRLERFWLAYIWFIETFAVFGTMVVVIVASAQVFFRYALGASLFWSEELMRYLMVWIVFLTAGIAYSRGELLGMRLLVNALPSRLARIVDLVGRALILVFLLVVAWYGFDFAYRTSAQQAAALEFSLFWVHIAIAVGACLLAIHVVLASVFNALLVTDEAPELHQ</sequence>
<evidence type="ECO:0000256" key="5">
    <source>
        <dbReference type="ARBA" id="ARBA00022692"/>
    </source>
</evidence>
<evidence type="ECO:0000259" key="10">
    <source>
        <dbReference type="Pfam" id="PF04290"/>
    </source>
</evidence>
<evidence type="ECO:0000256" key="8">
    <source>
        <dbReference type="ARBA" id="ARBA00038436"/>
    </source>
</evidence>
<comment type="similarity">
    <text evidence="8 9">Belongs to the TRAP transporter small permease family.</text>
</comment>
<dbReference type="PANTHER" id="PTHR35011">
    <property type="entry name" value="2,3-DIKETO-L-GULONATE TRAP TRANSPORTER SMALL PERMEASE PROTEIN YIAM"/>
    <property type="match status" value="1"/>
</dbReference>
<comment type="function">
    <text evidence="9">Part of the tripartite ATP-independent periplasmic (TRAP) transport system.</text>
</comment>
<organism evidence="11 12">
    <name type="scientific">Borborobacter arsenicus</name>
    <dbReference type="NCBI Taxonomy" id="1851146"/>
    <lineage>
        <taxon>Bacteria</taxon>
        <taxon>Pseudomonadati</taxon>
        <taxon>Pseudomonadota</taxon>
        <taxon>Alphaproteobacteria</taxon>
        <taxon>Hyphomicrobiales</taxon>
        <taxon>Phyllobacteriaceae</taxon>
        <taxon>Borborobacter</taxon>
    </lineage>
</organism>
<dbReference type="InterPro" id="IPR007387">
    <property type="entry name" value="TRAP_DctQ"/>
</dbReference>
<evidence type="ECO:0000256" key="2">
    <source>
        <dbReference type="ARBA" id="ARBA00022448"/>
    </source>
</evidence>
<proteinExistence type="inferred from homology"/>
<evidence type="ECO:0000256" key="9">
    <source>
        <dbReference type="RuleBase" id="RU369079"/>
    </source>
</evidence>
<keyword evidence="6 9" id="KW-1133">Transmembrane helix</keyword>
<dbReference type="AlphaFoldDB" id="A0A432V2Y2"/>
<dbReference type="GO" id="GO:0015740">
    <property type="term" value="P:C4-dicarboxylate transport"/>
    <property type="evidence" value="ECO:0007669"/>
    <property type="project" value="TreeGrafter"/>
</dbReference>
<feature type="transmembrane region" description="Helical" evidence="9">
    <location>
        <begin position="12"/>
        <end position="36"/>
    </location>
</feature>
<gene>
    <name evidence="11" type="ORF">EET67_17590</name>
</gene>
<evidence type="ECO:0000313" key="12">
    <source>
        <dbReference type="Proteomes" id="UP000281647"/>
    </source>
</evidence>
<feature type="transmembrane region" description="Helical" evidence="9">
    <location>
        <begin position="56"/>
        <end position="74"/>
    </location>
</feature>
<dbReference type="Pfam" id="PF04290">
    <property type="entry name" value="DctQ"/>
    <property type="match status" value="1"/>
</dbReference>
<dbReference type="InterPro" id="IPR055348">
    <property type="entry name" value="DctQ"/>
</dbReference>
<accession>A0A432V2Y2</accession>